<keyword evidence="6" id="KW-0732">Signal</keyword>
<dbReference type="SUPFAM" id="SSF46626">
    <property type="entry name" value="Cytochrome c"/>
    <property type="match status" value="1"/>
</dbReference>
<keyword evidence="3 4" id="KW-0408">Iron</keyword>
<dbReference type="PROSITE" id="PS51007">
    <property type="entry name" value="CYTC"/>
    <property type="match status" value="2"/>
</dbReference>
<keyword evidence="2 4" id="KW-0479">Metal-binding</keyword>
<keyword evidence="1 4" id="KW-0349">Heme</keyword>
<dbReference type="RefSeq" id="WP_052419896.1">
    <property type="nucleotide sequence ID" value="NZ_JMCB01000004.1"/>
</dbReference>
<dbReference type="Proteomes" id="UP000028725">
    <property type="component" value="Unassembled WGS sequence"/>
</dbReference>
<dbReference type="PANTHER" id="PTHR47197">
    <property type="entry name" value="PROTEIN NIRF"/>
    <property type="match status" value="1"/>
</dbReference>
<gene>
    <name evidence="8" type="ORF">DB31_6281</name>
</gene>
<proteinExistence type="predicted"/>
<feature type="region of interest" description="Disordered" evidence="5">
    <location>
        <begin position="240"/>
        <end position="260"/>
    </location>
</feature>
<evidence type="ECO:0000256" key="6">
    <source>
        <dbReference type="SAM" id="SignalP"/>
    </source>
</evidence>
<evidence type="ECO:0000259" key="7">
    <source>
        <dbReference type="PROSITE" id="PS51007"/>
    </source>
</evidence>
<dbReference type="SUPFAM" id="SSF63829">
    <property type="entry name" value="Calcium-dependent phosphotriesterase"/>
    <property type="match status" value="1"/>
</dbReference>
<keyword evidence="9" id="KW-1185">Reference proteome</keyword>
<dbReference type="InterPro" id="IPR009056">
    <property type="entry name" value="Cyt_c-like_dom"/>
</dbReference>
<name>A0A085WNP3_9BACT</name>
<dbReference type="InterPro" id="IPR015943">
    <property type="entry name" value="WD40/YVTN_repeat-like_dom_sf"/>
</dbReference>
<evidence type="ECO:0000256" key="5">
    <source>
        <dbReference type="SAM" id="MobiDB-lite"/>
    </source>
</evidence>
<evidence type="ECO:0000313" key="8">
    <source>
        <dbReference type="EMBL" id="KFE69306.1"/>
    </source>
</evidence>
<evidence type="ECO:0000313" key="9">
    <source>
        <dbReference type="Proteomes" id="UP000028725"/>
    </source>
</evidence>
<dbReference type="GO" id="GO:0046872">
    <property type="term" value="F:metal ion binding"/>
    <property type="evidence" value="ECO:0007669"/>
    <property type="project" value="UniProtKB-KW"/>
</dbReference>
<comment type="caution">
    <text evidence="8">The sequence shown here is derived from an EMBL/GenBank/DDBJ whole genome shotgun (WGS) entry which is preliminary data.</text>
</comment>
<evidence type="ECO:0000256" key="2">
    <source>
        <dbReference type="ARBA" id="ARBA00022723"/>
    </source>
</evidence>
<dbReference type="InterPro" id="IPR051200">
    <property type="entry name" value="Host-pathogen_enzymatic-act"/>
</dbReference>
<dbReference type="SUPFAM" id="SSF101908">
    <property type="entry name" value="Putative isomerase YbhE"/>
    <property type="match status" value="1"/>
</dbReference>
<sequence>MPRSPALLRACLLCAAAVATLVHAAPATVPDKNGAPPPSRSSFTLFESGQVRPLALSPSGKLLFATNTPDNRLEVFSVESTGLVHRTSVVVGLEPVAVAARSDTEVWVVNHLSDSVSVVALDAKTRRGRVVRTLLVGDEPRDIVFAGPERRRAFITAAHRGQNAPFDPQLTTPGIGRADVWVFDAANLGTTLGGEPLTLVRLFSDTPRALAVTPDGSRVYAAAFHSGNRTTAIHERLVPNGFGKDPKKGTKAVPGPSTNFQGIPAPESGLILQFDGTHWVDVEGRTWDEKVKLALPDKDVFVIDAMAPVPQQLEGPEGFFTGAGTILYNLAVNPVSGKLYVSNTEARNLQRFEGPGIFAGHTLRGHTVESRISVLGPEGAQPRHLNKHIDYSKCCEPLPNDESVRSLALPQSMAVTGDGKTLYVAALGSDKIGIFDTEALEKDSFVPDTKQQIHVPGGGPTGLVLDEARGKLYVLARFDNAISVISTQSRTEVAHVPLYNPEPASVSQGRRYLYDASVGSSHGDTACASCHVYGDFDSLAWDLGNPDAPVVPVSGPFVVEPLTNPLYRQVITDPVFHPLKGPTTTQSLRGLLNAGPMHWHGERVKATRGGSSQPDTGAFDEKAAFRETAGFMNVLGRDKQLPDDALEALTRFALQLTYPPNPIRNLDNSLTPDQEVGRQEFLTRNANTIATCIGCHALDPKANPTTAAPGFFGTDGRMTFDFNPQLLKIPHLRNMYQKTGMFGMALAGDSFLKGNNEFMGDQVRGFGFTHSGSIDTIFRFFSNLGFTSLFSRGGFPLTPESNVVRRQIESFMFVFPSNLAPIVGQQVTLTSSNLTVAGPRIELLIAQAEAQECDLVVKGAGPQRELGFLYRPGAGFQPDQRSRKPLSAEALRALASKPGRELTYTCVPPGSGARIGIDRNLDGIYDGDEPSGSPINVAHSAAP</sequence>
<feature type="chain" id="PRO_5001799977" description="Cytochrome c domain-containing protein" evidence="6">
    <location>
        <begin position="25"/>
        <end position="943"/>
    </location>
</feature>
<dbReference type="AlphaFoldDB" id="A0A085WNP3"/>
<evidence type="ECO:0000256" key="3">
    <source>
        <dbReference type="ARBA" id="ARBA00023004"/>
    </source>
</evidence>
<dbReference type="STRING" id="394096.DB31_6281"/>
<dbReference type="EMBL" id="JMCB01000004">
    <property type="protein sequence ID" value="KFE69306.1"/>
    <property type="molecule type" value="Genomic_DNA"/>
</dbReference>
<feature type="domain" description="Cytochrome c" evidence="7">
    <location>
        <begin position="504"/>
        <end position="657"/>
    </location>
</feature>
<feature type="signal peptide" evidence="6">
    <location>
        <begin position="1"/>
        <end position="24"/>
    </location>
</feature>
<dbReference type="GO" id="GO:0020037">
    <property type="term" value="F:heme binding"/>
    <property type="evidence" value="ECO:0007669"/>
    <property type="project" value="InterPro"/>
</dbReference>
<dbReference type="PATRIC" id="fig|394096.3.peg.2379"/>
<evidence type="ECO:0000256" key="1">
    <source>
        <dbReference type="ARBA" id="ARBA00022617"/>
    </source>
</evidence>
<reference evidence="8 9" key="1">
    <citation type="submission" date="2014-04" db="EMBL/GenBank/DDBJ databases">
        <title>Genome assembly of Hyalangium minutum DSM 14724.</title>
        <authorList>
            <person name="Sharma G."/>
            <person name="Subramanian S."/>
        </authorList>
    </citation>
    <scope>NUCLEOTIDE SEQUENCE [LARGE SCALE GENOMIC DNA]</scope>
    <source>
        <strain evidence="8 9">DSM 14724</strain>
    </source>
</reference>
<protein>
    <recommendedName>
        <fullName evidence="7">Cytochrome c domain-containing protein</fullName>
    </recommendedName>
</protein>
<evidence type="ECO:0000256" key="4">
    <source>
        <dbReference type="PROSITE-ProRule" id="PRU00433"/>
    </source>
</evidence>
<dbReference type="GO" id="GO:0009055">
    <property type="term" value="F:electron transfer activity"/>
    <property type="evidence" value="ECO:0007669"/>
    <property type="project" value="InterPro"/>
</dbReference>
<dbReference type="Gene3D" id="2.130.10.10">
    <property type="entry name" value="YVTN repeat-like/Quinoprotein amine dehydrogenase"/>
    <property type="match status" value="2"/>
</dbReference>
<dbReference type="InterPro" id="IPR036909">
    <property type="entry name" value="Cyt_c-like_dom_sf"/>
</dbReference>
<organism evidence="8 9">
    <name type="scientific">Hyalangium minutum</name>
    <dbReference type="NCBI Taxonomy" id="394096"/>
    <lineage>
        <taxon>Bacteria</taxon>
        <taxon>Pseudomonadati</taxon>
        <taxon>Myxococcota</taxon>
        <taxon>Myxococcia</taxon>
        <taxon>Myxococcales</taxon>
        <taxon>Cystobacterineae</taxon>
        <taxon>Archangiaceae</taxon>
        <taxon>Hyalangium</taxon>
    </lineage>
</organism>
<feature type="domain" description="Cytochrome c" evidence="7">
    <location>
        <begin position="672"/>
        <end position="785"/>
    </location>
</feature>
<dbReference type="PANTHER" id="PTHR47197:SF3">
    <property type="entry name" value="DIHYDRO-HEME D1 DEHYDROGENASE"/>
    <property type="match status" value="1"/>
</dbReference>
<accession>A0A085WNP3</accession>